<sequence length="222" mass="24664">MLALIEMNLLPGGKRGVARQKGGRKLSLPKFEGLQDMVRGDPLVILVVAAAILAVAHLGFTFFRQGVVLGNLQEELEVQREDSIRYAEAIQAADSLKARQDTLTQKTNVIRQIDSDRYVWAHILDEISAALPDHTWLTSLQQTAGVGVEVEFRIDGMTGQVPALTRFIRDLEASPFIRTVRLQSQEQIQQGQRLVHSFVLLARYQQPDSSVIVTEPIVIAGE</sequence>
<dbReference type="Pfam" id="PF05137">
    <property type="entry name" value="PilN"/>
    <property type="match status" value="1"/>
</dbReference>
<accession>A0AAE4Z4S7</accession>
<feature type="transmembrane region" description="Helical" evidence="1">
    <location>
        <begin position="43"/>
        <end position="63"/>
    </location>
</feature>
<name>A0AAE4Z4S7_9BACT</name>
<dbReference type="Proteomes" id="UP000702544">
    <property type="component" value="Unassembled WGS sequence"/>
</dbReference>
<dbReference type="PANTHER" id="PTHR40278">
    <property type="entry name" value="DNA UTILIZATION PROTEIN HOFN"/>
    <property type="match status" value="1"/>
</dbReference>
<evidence type="ECO:0000256" key="1">
    <source>
        <dbReference type="SAM" id="Phobius"/>
    </source>
</evidence>
<proteinExistence type="predicted"/>
<organism evidence="2 3">
    <name type="scientific">Candidatus Kutchimonas denitrificans</name>
    <dbReference type="NCBI Taxonomy" id="3056748"/>
    <lineage>
        <taxon>Bacteria</taxon>
        <taxon>Pseudomonadati</taxon>
        <taxon>Gemmatimonadota</taxon>
        <taxon>Gemmatimonadia</taxon>
        <taxon>Candidatus Palauibacterales</taxon>
        <taxon>Candidatus Palauibacteraceae</taxon>
        <taxon>Candidatus Kutchimonas</taxon>
    </lineage>
</organism>
<keyword evidence="1" id="KW-0472">Membrane</keyword>
<comment type="caution">
    <text evidence="2">The sequence shown here is derived from an EMBL/GenBank/DDBJ whole genome shotgun (WGS) entry which is preliminary data.</text>
</comment>
<evidence type="ECO:0008006" key="4">
    <source>
        <dbReference type="Google" id="ProtNLM"/>
    </source>
</evidence>
<dbReference type="InterPro" id="IPR007813">
    <property type="entry name" value="PilN"/>
</dbReference>
<gene>
    <name evidence="2" type="ORF">GWO12_01395</name>
</gene>
<keyword evidence="1" id="KW-1133">Transmembrane helix</keyword>
<dbReference type="AlphaFoldDB" id="A0AAE4Z4S7"/>
<protein>
    <recommendedName>
        <fullName evidence="4">Type IV pilus assembly protein PilN</fullName>
    </recommendedName>
</protein>
<evidence type="ECO:0000313" key="2">
    <source>
        <dbReference type="EMBL" id="NIR73760.1"/>
    </source>
</evidence>
<dbReference type="PANTHER" id="PTHR40278:SF1">
    <property type="entry name" value="DNA UTILIZATION PROTEIN HOFN"/>
    <property type="match status" value="1"/>
</dbReference>
<dbReference type="EMBL" id="JAACAK010000012">
    <property type="protein sequence ID" value="NIR73760.1"/>
    <property type="molecule type" value="Genomic_DNA"/>
</dbReference>
<reference evidence="2 3" key="1">
    <citation type="submission" date="2020-01" db="EMBL/GenBank/DDBJ databases">
        <title>Genomes assembled from Gulf of Kutch pelagic sediment metagenomes.</title>
        <authorList>
            <person name="Chandrashekar M."/>
            <person name="Mahajan M.S."/>
            <person name="Dave K.J."/>
            <person name="Vatsa P."/>
            <person name="Nathani N.M."/>
        </authorList>
    </citation>
    <scope>NUCLEOTIDE SEQUENCE [LARGE SCALE GENOMIC DNA]</scope>
    <source>
        <strain evidence="2">KS3-K002</strain>
    </source>
</reference>
<dbReference type="InterPro" id="IPR052534">
    <property type="entry name" value="Extracell_DNA_Util/SecSys_Comp"/>
</dbReference>
<keyword evidence="1" id="KW-0812">Transmembrane</keyword>
<evidence type="ECO:0000313" key="3">
    <source>
        <dbReference type="Proteomes" id="UP000702544"/>
    </source>
</evidence>